<accession>A0ABP4N809</accession>
<comment type="caution">
    <text evidence="7">The sequence shown here is derived from an EMBL/GenBank/DDBJ whole genome shotgun (WGS) entry which is preliminary data.</text>
</comment>
<dbReference type="PANTHER" id="PTHR10996">
    <property type="entry name" value="2-HYDROXYACID DEHYDROGENASE-RELATED"/>
    <property type="match status" value="1"/>
</dbReference>
<keyword evidence="8" id="KW-1185">Reference proteome</keyword>
<sequence>MARPLVLMPGPMNRSVPDGLADGFEVIRLWESDDPDGVLEERGKDVVAIANGGTAIDGAYLDRLPNVQIVASFGVGYDKIDATAAAERGVVVTNTPGVLDDEVADTAMGLLLMTARELSSAERYLRDGRWPERPYPLTPATLSGRKMGILGLGRIGEAIAHRAQAFGISVAYHNRHRKDVAYDYYPTLVELAAASDILMVVIPGGAETKHLVNAEVLAALGSDGILINVARGTVVDEAALVDALKSKTILSAGLDVFEHEPEVHPGLLEVDSAVLLPHVGSGTIPTRDAMGRLVVENLVSWFETGVPVTPVQESADLVRKTRG</sequence>
<evidence type="ECO:0000256" key="3">
    <source>
        <dbReference type="ARBA" id="ARBA00023027"/>
    </source>
</evidence>
<dbReference type="Proteomes" id="UP001500363">
    <property type="component" value="Unassembled WGS sequence"/>
</dbReference>
<gene>
    <name evidence="7" type="ORF">GCM10009741_72690</name>
</gene>
<evidence type="ECO:0000256" key="2">
    <source>
        <dbReference type="ARBA" id="ARBA00023002"/>
    </source>
</evidence>
<reference evidence="8" key="1">
    <citation type="journal article" date="2019" name="Int. J. Syst. Evol. Microbiol.">
        <title>The Global Catalogue of Microorganisms (GCM) 10K type strain sequencing project: providing services to taxonomists for standard genome sequencing and annotation.</title>
        <authorList>
            <consortium name="The Broad Institute Genomics Platform"/>
            <consortium name="The Broad Institute Genome Sequencing Center for Infectious Disease"/>
            <person name="Wu L."/>
            <person name="Ma J."/>
        </authorList>
    </citation>
    <scope>NUCLEOTIDE SEQUENCE [LARGE SCALE GENOMIC DNA]</scope>
    <source>
        <strain evidence="8">JCM 14303</strain>
    </source>
</reference>
<dbReference type="InterPro" id="IPR036291">
    <property type="entry name" value="NAD(P)-bd_dom_sf"/>
</dbReference>
<evidence type="ECO:0000256" key="1">
    <source>
        <dbReference type="ARBA" id="ARBA00005854"/>
    </source>
</evidence>
<dbReference type="Gene3D" id="3.40.50.720">
    <property type="entry name" value="NAD(P)-binding Rossmann-like Domain"/>
    <property type="match status" value="2"/>
</dbReference>
<evidence type="ECO:0000256" key="4">
    <source>
        <dbReference type="RuleBase" id="RU003719"/>
    </source>
</evidence>
<dbReference type="EMBL" id="BAAANC010000004">
    <property type="protein sequence ID" value="GAA1557391.1"/>
    <property type="molecule type" value="Genomic_DNA"/>
</dbReference>
<dbReference type="Pfam" id="PF00389">
    <property type="entry name" value="2-Hacid_dh"/>
    <property type="match status" value="1"/>
</dbReference>
<evidence type="ECO:0000259" key="5">
    <source>
        <dbReference type="Pfam" id="PF00389"/>
    </source>
</evidence>
<dbReference type="CDD" id="cd12156">
    <property type="entry name" value="HPPR"/>
    <property type="match status" value="1"/>
</dbReference>
<dbReference type="Pfam" id="PF02826">
    <property type="entry name" value="2-Hacid_dh_C"/>
    <property type="match status" value="1"/>
</dbReference>
<name>A0ABP4N809_9ACTN</name>
<dbReference type="SUPFAM" id="SSF52283">
    <property type="entry name" value="Formate/glycerate dehydrogenase catalytic domain-like"/>
    <property type="match status" value="1"/>
</dbReference>
<dbReference type="RefSeq" id="WP_344182483.1">
    <property type="nucleotide sequence ID" value="NZ_BAAANC010000004.1"/>
</dbReference>
<dbReference type="InterPro" id="IPR006140">
    <property type="entry name" value="D-isomer_DH_NAD-bd"/>
</dbReference>
<organism evidence="7 8">
    <name type="scientific">Kribbella lupini</name>
    <dbReference type="NCBI Taxonomy" id="291602"/>
    <lineage>
        <taxon>Bacteria</taxon>
        <taxon>Bacillati</taxon>
        <taxon>Actinomycetota</taxon>
        <taxon>Actinomycetes</taxon>
        <taxon>Propionibacteriales</taxon>
        <taxon>Kribbellaceae</taxon>
        <taxon>Kribbella</taxon>
    </lineage>
</organism>
<keyword evidence="3" id="KW-0520">NAD</keyword>
<proteinExistence type="inferred from homology"/>
<evidence type="ECO:0000313" key="7">
    <source>
        <dbReference type="EMBL" id="GAA1557391.1"/>
    </source>
</evidence>
<evidence type="ECO:0000259" key="6">
    <source>
        <dbReference type="Pfam" id="PF02826"/>
    </source>
</evidence>
<dbReference type="PANTHER" id="PTHR10996:SF178">
    <property type="entry name" value="2-HYDROXYACID DEHYDROGENASE YGL185C-RELATED"/>
    <property type="match status" value="1"/>
</dbReference>
<feature type="domain" description="D-isomer specific 2-hydroxyacid dehydrogenase NAD-binding" evidence="6">
    <location>
        <begin position="108"/>
        <end position="280"/>
    </location>
</feature>
<feature type="domain" description="D-isomer specific 2-hydroxyacid dehydrogenase catalytic" evidence="5">
    <location>
        <begin position="30"/>
        <end position="311"/>
    </location>
</feature>
<protein>
    <submittedName>
        <fullName evidence="7">2-hydroxyacid dehydrogenase</fullName>
    </submittedName>
</protein>
<dbReference type="InterPro" id="IPR006139">
    <property type="entry name" value="D-isomer_2_OHA_DH_cat_dom"/>
</dbReference>
<comment type="similarity">
    <text evidence="1 4">Belongs to the D-isomer specific 2-hydroxyacid dehydrogenase family.</text>
</comment>
<keyword evidence="2 4" id="KW-0560">Oxidoreductase</keyword>
<dbReference type="InterPro" id="IPR050223">
    <property type="entry name" value="D-isomer_2-hydroxyacid_DH"/>
</dbReference>
<dbReference type="SUPFAM" id="SSF51735">
    <property type="entry name" value="NAD(P)-binding Rossmann-fold domains"/>
    <property type="match status" value="1"/>
</dbReference>
<evidence type="ECO:0000313" key="8">
    <source>
        <dbReference type="Proteomes" id="UP001500363"/>
    </source>
</evidence>